<feature type="signal peptide" evidence="1">
    <location>
        <begin position="1"/>
        <end position="33"/>
    </location>
</feature>
<dbReference type="SUPFAM" id="SSF50998">
    <property type="entry name" value="Quinoprotein alcohol dehydrogenase-like"/>
    <property type="match status" value="1"/>
</dbReference>
<dbReference type="PANTHER" id="PTHR35340">
    <property type="entry name" value="PQQ ENZYME REPEAT PROTEIN-RELATED"/>
    <property type="match status" value="1"/>
</dbReference>
<dbReference type="Proteomes" id="UP000094828">
    <property type="component" value="Unassembled WGS sequence"/>
</dbReference>
<protein>
    <recommendedName>
        <fullName evidence="4">Arylsulfotransferase (ASST)</fullName>
    </recommendedName>
</protein>
<accession>A0A1C3E563</accession>
<reference evidence="2 3" key="1">
    <citation type="submission" date="2016-05" db="EMBL/GenBank/DDBJ databases">
        <title>Genomic and physiological characterization of Planctopirus sp. isolated from fresh water lake.</title>
        <authorList>
            <person name="Subhash Y."/>
            <person name="Ramana C."/>
        </authorList>
    </citation>
    <scope>NUCLEOTIDE SEQUENCE [LARGE SCALE GENOMIC DNA]</scope>
    <source>
        <strain evidence="2 3">JC280</strain>
    </source>
</reference>
<dbReference type="EMBL" id="LYDR01000152">
    <property type="protein sequence ID" value="ODA28395.1"/>
    <property type="molecule type" value="Genomic_DNA"/>
</dbReference>
<evidence type="ECO:0000313" key="2">
    <source>
        <dbReference type="EMBL" id="ODA28395.1"/>
    </source>
</evidence>
<name>A0A1C3E563_9PLAN</name>
<feature type="chain" id="PRO_5008672782" description="Arylsulfotransferase (ASST)" evidence="1">
    <location>
        <begin position="34"/>
        <end position="318"/>
    </location>
</feature>
<evidence type="ECO:0008006" key="4">
    <source>
        <dbReference type="Google" id="ProtNLM"/>
    </source>
</evidence>
<dbReference type="InterPro" id="IPR011047">
    <property type="entry name" value="Quinoprotein_ADH-like_sf"/>
</dbReference>
<keyword evidence="3" id="KW-1185">Reference proteome</keyword>
<comment type="caution">
    <text evidence="2">The sequence shown here is derived from an EMBL/GenBank/DDBJ whole genome shotgun (WGS) entry which is preliminary data.</text>
</comment>
<evidence type="ECO:0000313" key="3">
    <source>
        <dbReference type="Proteomes" id="UP000094828"/>
    </source>
</evidence>
<dbReference type="AlphaFoldDB" id="A0A1C3E563"/>
<evidence type="ECO:0000256" key="1">
    <source>
        <dbReference type="SAM" id="SignalP"/>
    </source>
</evidence>
<sequence length="318" mass="35378">MIFSKACSMFRLSSHRWIALLAIVCFSTQYIPAAEHPTQTGTPRSYIAADYSKKILVHVGADNSDVWKQTVRDVHDLQILPHGHLLTQTNFQTIVELNDKGEIVWSYDAKSSPGNADRKVEIHAFQRLADGSTMIVESGPARILEVSAEGKVLKEIPLVVKNRDPHRDSRLARKLENGHYLVCHEKDQTVREYDEKGQVVWDYGTGTALYSAERLPNGNTLIGTGNGHSVIEVTPQKEVVWSVTENELPGIKLGWITMVERLPDGNTLIVNCHGGENQPHALIVTPQKQVAWTLKDHVRFGNNLPVLKLVGQGSGTTR</sequence>
<proteinExistence type="predicted"/>
<organism evidence="2 3">
    <name type="scientific">Planctopirus hydrillae</name>
    <dbReference type="NCBI Taxonomy" id="1841610"/>
    <lineage>
        <taxon>Bacteria</taxon>
        <taxon>Pseudomonadati</taxon>
        <taxon>Planctomycetota</taxon>
        <taxon>Planctomycetia</taxon>
        <taxon>Planctomycetales</taxon>
        <taxon>Planctomycetaceae</taxon>
        <taxon>Planctopirus</taxon>
    </lineage>
</organism>
<dbReference type="InterPro" id="IPR053143">
    <property type="entry name" value="Arylsulfate_ST"/>
</dbReference>
<dbReference type="STRING" id="1841610.A6X21_11695"/>
<gene>
    <name evidence="2" type="ORF">A6X21_11695</name>
</gene>
<keyword evidence="1" id="KW-0732">Signal</keyword>
<dbReference type="PANTHER" id="PTHR35340:SF5">
    <property type="entry name" value="ASST-DOMAIN-CONTAINING PROTEIN"/>
    <property type="match status" value="1"/>
</dbReference>